<protein>
    <submittedName>
        <fullName evidence="1">Uncharacterized protein</fullName>
    </submittedName>
</protein>
<dbReference type="EMBL" id="ARZX01000049">
    <property type="protein sequence ID" value="EWH09826.1"/>
    <property type="molecule type" value="Genomic_DNA"/>
</dbReference>
<keyword evidence="2" id="KW-1185">Reference proteome</keyword>
<dbReference type="RefSeq" id="WP_034647315.1">
    <property type="nucleotide sequence ID" value="NZ_ARZX01000049.1"/>
</dbReference>
<reference evidence="1 2" key="1">
    <citation type="journal article" date="2014" name="Genome Announc.">
        <title>Draft Genome Sequence of the Carrageenan-Degrading Bacterium Cellulophaga sp. Strain KL-A, Isolated from Decaying Marine Algae.</title>
        <authorList>
            <person name="Shan D."/>
            <person name="Ying J."/>
            <person name="Li X."/>
            <person name="Gao Z."/>
            <person name="Wei G."/>
            <person name="Shao Z."/>
        </authorList>
    </citation>
    <scope>NUCLEOTIDE SEQUENCE [LARGE SCALE GENOMIC DNA]</scope>
    <source>
        <strain evidence="1 2">KL-A</strain>
    </source>
</reference>
<gene>
    <name evidence="1" type="ORF">KLA_17112</name>
</gene>
<sequence length="306" mass="35851">MSEITDYLLLKYGVTEDVFFTALRLSPNAEGYVNGSITELLLKQRLEGRGFEVHRIKEKWEGAKHPNHHGDFYFKRENEPWFVLESKGVKSNSEKWHKLYNYDNLLNFLCKHSDKISWIENDSPIEPQVKDWVDRELPEFQENYSSTLYDFEEIKKYKTPKRETAKSIAINVLRELSREEISALIDERLSYVMNKVKVLETHFVSGTSGANHRTQATPRIDEFNLISIDIFLRYTGHEFVFANPKDLEASSSDNDHLQQNYIMGFVFNNNELSLSEEWHRNFNSAYDTLNNDDSISAADMQIDNRN</sequence>
<evidence type="ECO:0000313" key="2">
    <source>
        <dbReference type="Proteomes" id="UP000019275"/>
    </source>
</evidence>
<organism evidence="1 2">
    <name type="scientific">Cellulophaga geojensis KL-A</name>
    <dbReference type="NCBI Taxonomy" id="1328323"/>
    <lineage>
        <taxon>Bacteria</taxon>
        <taxon>Pseudomonadati</taxon>
        <taxon>Bacteroidota</taxon>
        <taxon>Flavobacteriia</taxon>
        <taxon>Flavobacteriales</taxon>
        <taxon>Flavobacteriaceae</taxon>
        <taxon>Cellulophaga</taxon>
    </lineage>
</organism>
<proteinExistence type="predicted"/>
<dbReference type="Proteomes" id="UP000019275">
    <property type="component" value="Unassembled WGS sequence"/>
</dbReference>
<comment type="caution">
    <text evidence="1">The sequence shown here is derived from an EMBL/GenBank/DDBJ whole genome shotgun (WGS) entry which is preliminary data.</text>
</comment>
<accession>A0ABP3B2C3</accession>
<name>A0ABP3B2C3_9FLAO</name>
<evidence type="ECO:0000313" key="1">
    <source>
        <dbReference type="EMBL" id="EWH09826.1"/>
    </source>
</evidence>